<keyword evidence="1" id="KW-0175">Coiled coil</keyword>
<dbReference type="PATRIC" id="fig|1121877.4.peg.1028"/>
<evidence type="ECO:0000256" key="2">
    <source>
        <dbReference type="SAM" id="MobiDB-lite"/>
    </source>
</evidence>
<accession>A0A0D8FY92</accession>
<evidence type="ECO:0000313" key="4">
    <source>
        <dbReference type="EMBL" id="KJE77242.1"/>
    </source>
</evidence>
<gene>
    <name evidence="4" type="ORF">FEAC_09540</name>
</gene>
<organism evidence="4 5">
    <name type="scientific">Ferrimicrobium acidiphilum DSM 19497</name>
    <dbReference type="NCBI Taxonomy" id="1121877"/>
    <lineage>
        <taxon>Bacteria</taxon>
        <taxon>Bacillati</taxon>
        <taxon>Actinomycetota</taxon>
        <taxon>Acidimicrobiia</taxon>
        <taxon>Acidimicrobiales</taxon>
        <taxon>Acidimicrobiaceae</taxon>
        <taxon>Ferrimicrobium</taxon>
    </lineage>
</organism>
<dbReference type="PANTHER" id="PTHR43179:SF7">
    <property type="entry name" value="RHAMNOSYLTRANSFERASE WBBL"/>
    <property type="match status" value="1"/>
</dbReference>
<dbReference type="EMBL" id="JXUW01000006">
    <property type="protein sequence ID" value="KJE77242.1"/>
    <property type="molecule type" value="Genomic_DNA"/>
</dbReference>
<dbReference type="STRING" id="1121877.FEAC_09540"/>
<feature type="coiled-coil region" evidence="1">
    <location>
        <begin position="431"/>
        <end position="458"/>
    </location>
</feature>
<dbReference type="eggNOG" id="COG1216">
    <property type="taxonomic scope" value="Bacteria"/>
</dbReference>
<dbReference type="SUPFAM" id="SSF53448">
    <property type="entry name" value="Nucleotide-diphospho-sugar transferases"/>
    <property type="match status" value="2"/>
</dbReference>
<feature type="region of interest" description="Disordered" evidence="2">
    <location>
        <begin position="488"/>
        <end position="516"/>
    </location>
</feature>
<dbReference type="InterPro" id="IPR001173">
    <property type="entry name" value="Glyco_trans_2-like"/>
</dbReference>
<reference evidence="4 5" key="1">
    <citation type="submission" date="2015-01" db="EMBL/GenBank/DDBJ databases">
        <title>Draft genome of the acidophilic iron oxidizer Ferrimicrobium acidiphilum strain T23.</title>
        <authorList>
            <person name="Poehlein A."/>
            <person name="Eisen S."/>
            <person name="Schloemann M."/>
            <person name="Johnson B.D."/>
            <person name="Daniel R."/>
            <person name="Muehling M."/>
        </authorList>
    </citation>
    <scope>NUCLEOTIDE SEQUENCE [LARGE SCALE GENOMIC DNA]</scope>
    <source>
        <strain evidence="4 5">T23</strain>
    </source>
</reference>
<protein>
    <submittedName>
        <fullName evidence="4">N-glycosyltransferase</fullName>
    </submittedName>
</protein>
<evidence type="ECO:0000256" key="1">
    <source>
        <dbReference type="SAM" id="Coils"/>
    </source>
</evidence>
<dbReference type="Gene3D" id="3.90.550.10">
    <property type="entry name" value="Spore Coat Polysaccharide Biosynthesis Protein SpsA, Chain A"/>
    <property type="match status" value="2"/>
</dbReference>
<comment type="caution">
    <text evidence="4">The sequence shown here is derived from an EMBL/GenBank/DDBJ whole genome shotgun (WGS) entry which is preliminary data.</text>
</comment>
<dbReference type="InterPro" id="IPR029044">
    <property type="entry name" value="Nucleotide-diphossugar_trans"/>
</dbReference>
<dbReference type="Pfam" id="PF00535">
    <property type="entry name" value="Glycos_transf_2"/>
    <property type="match status" value="1"/>
</dbReference>
<evidence type="ECO:0000259" key="3">
    <source>
        <dbReference type="Pfam" id="PF00535"/>
    </source>
</evidence>
<dbReference type="CDD" id="cd04186">
    <property type="entry name" value="GT_2_like_c"/>
    <property type="match status" value="1"/>
</dbReference>
<dbReference type="AlphaFoldDB" id="A0A0D8FY92"/>
<dbReference type="PANTHER" id="PTHR43179">
    <property type="entry name" value="RHAMNOSYLTRANSFERASE WBBL"/>
    <property type="match status" value="1"/>
</dbReference>
<evidence type="ECO:0000313" key="5">
    <source>
        <dbReference type="Proteomes" id="UP000032336"/>
    </source>
</evidence>
<dbReference type="Proteomes" id="UP000032336">
    <property type="component" value="Unassembled WGS sequence"/>
</dbReference>
<sequence length="1240" mass="138289">MGSEHGEVALGIRSYDGYTHFGRFRFDAPECPRRPIHRSSKVLVFDVGDPVVEYLVERLNCEVDKVHPPIDGSPEGLDLDALAVTRAGTREDRTVALGVHDRHFYDVVVWVETAADRLPSATLLRGIGDLLSIGGHALFVIPMPADGVEYLKLRMPSELVSENGSEVTLGTSWDNEGLSTFKIAGYDTTVVGVFPDEVLDVVDRRHASSDELLGLLLERGSAASTNSRTVVVEAHKLADYSDSESGPKMVSSDADEVVLQWREISGDYDDSHSVRVALPFSLAAHELSVKLPPSVHGQRLRIFLPRALGSTSFSDIRLLEEQEILWQYEPTVGVDLDVSSGGTYVVNRTDGISCLTYESSAWFEPSFVLPAHTADSRLELSVRHSKDGWSRGNKRPYAVELRELAAEDGVRLAMKDLATETQMLRARVRYLERRVSEAAKVERENEELLERLQELYKRESEIYSSRSWRVTAPLRLASQIRRRSAFSVTQDPATRSDDLDDGEPVVDGTLSSRTWDSSDPHEYADWITTTTQLELTERGVISGYVASHNVSGCITMIFPVPAQPSMASVRHSLDAMLNQIYENWETIVVVDHDCDPEVRDAIDGYADEDHRLVVVSGEAMAPYASLLNLGVDASRGSFVGYLRPGDILPPYSLAWYASEVSAHPGTAIIYCDHDYLMSPYGRQDPQLKPDWNPELLLSTNYISRSMLVSRELLESVGRFGLDYEYAPEWDLLLRVSRTLEPDQIRHIPAILHHMDPPCSVLDQSMKAEARRVQEQFLSGEGSPYQLVEYPLADVYLPVFEVRGRPKVSIIIPTRDSLEDLRTCIASVRSTAYDNYEIVVVNNQSSDPQALEYLRTLSSTPGFRVIDYPFPFSYADLHNHVVPLIDTDYLCLLNNDTEIIDPNWLGVMLGFAQRDGIGAVGAKLLYPNRQVQHAGVVLGPGGLVAHVNRSLEDHEGGYMNRALLPQNFSAVTAACMLVAKSHWEQVGGMSARLPVAYNDVDFCLRLVEVGLRNVYLPHVKVIHHESKSRGVDLTFGQQYRSMRESGYLQWRWGHLLKQDPAYNTSLSLFDEHCRLGERRTNPPWSTRFAWIRLPDGFNNASDQYEYVLPNQEIHFTCVLPKRFTGSVGALRFGVENVVGTTDGLAVLRVKLNGEEAISVQPLDDLAKGTTLTFEFDSKQLIFISSGGILECTFTLAKATFPVGLPVYPSSEDWSHHLDGLSAHALHVELGYLEAVDVAVLP</sequence>
<proteinExistence type="predicted"/>
<feature type="domain" description="Glycosyltransferase 2-like" evidence="3">
    <location>
        <begin position="808"/>
        <end position="927"/>
    </location>
</feature>
<name>A0A0D8FY92_9ACTN</name>
<keyword evidence="5" id="KW-1185">Reference proteome</keyword>
<keyword evidence="4" id="KW-0808">Transferase</keyword>
<dbReference type="GO" id="GO:0016740">
    <property type="term" value="F:transferase activity"/>
    <property type="evidence" value="ECO:0007669"/>
    <property type="project" value="UniProtKB-KW"/>
</dbReference>